<sequence length="819" mass="89763">MSAEAGNLVAMDVKSADAAEHKLDMRGADVETASGSIRTAEHKLDTRDADAAAMSMRSVSLFNGRIYLNPVATLSALCLLIFISAWCLGDESTYNDDESLKHTGAFDQIGIWKVWVSTHFTWLYVISQNAWLAVLVYIVYKFGSMKLGTDDSVPEFSDQAYFAMIFSCGIGTGLFFYGVGEPLFHYTGQFERSRYQNMSFISQDEEAQAAINLTMFHWGILGWVTYSLMGMQMALMTYRHGLPLSMRSTLFPMLGRHTFGYIGDLVDGSTIVVIVAGVVTDLGLGADQIVTGLIRLDILSAAEDPADQSARVTCIWLIIAIAAASAMTGVERGIKVLSQTALVLSSLLMVSVLFADNTEFLLNLIVQSIGYHLQWLLQLSFATDAWAQLKEVTEAGAKAFSGRSTDGDSASVLWMDSWTIFYWGWWIAWAPFVGMFLARISKGRTIRNMVMYTMTIPFFYILLWFCIFGGAGIRMERRAQEIQKAFYPNYDASAGDSNCFAVPADAQEPGISPVCLFQGDASAAWFDVLTQYGNIGSILNFMSCVAMIIYFVTSSDSGSLIMDALASNGSEKHSPAQRVVWAVAQGVVATVLLLRGTGVSLLYAFQPLLVVLGLPYQVMLCLGCAGLLKALFRDEQYRANGINGYLLKLDEPRNGHFKTPVHGGVFDVFEWVFSLGRPLASRGYGGLSLVLFGRTALALVLPFVPAFMVSRAIGEPKLTSMATTASIAATWVGTVASVITYLSIGAKPDNFVGILAIMFYSCFVFLLARLRSTFRTEYSIHDGNSAEDFCLAFCFYPMVLAQMIEHSNALPLPLADKNT</sequence>
<feature type="transmembrane region" description="Helical" evidence="7">
    <location>
        <begin position="215"/>
        <end position="238"/>
    </location>
</feature>
<feature type="transmembrane region" description="Helical" evidence="7">
    <location>
        <begin position="721"/>
        <end position="744"/>
    </location>
</feature>
<dbReference type="Pfam" id="PF02028">
    <property type="entry name" value="BCCT"/>
    <property type="match status" value="2"/>
</dbReference>
<keyword evidence="5 7" id="KW-1133">Transmembrane helix</keyword>
<evidence type="ECO:0000256" key="6">
    <source>
        <dbReference type="ARBA" id="ARBA00023136"/>
    </source>
</evidence>
<comment type="subcellular location">
    <subcellularLocation>
        <location evidence="1">Cell membrane</location>
        <topology evidence="1">Multi-pass membrane protein</topology>
    </subcellularLocation>
</comment>
<dbReference type="AlphaFoldDB" id="A0A813FLM1"/>
<evidence type="ECO:0000256" key="7">
    <source>
        <dbReference type="SAM" id="Phobius"/>
    </source>
</evidence>
<keyword evidence="10" id="KW-1185">Reference proteome</keyword>
<evidence type="ECO:0000256" key="1">
    <source>
        <dbReference type="ARBA" id="ARBA00004651"/>
    </source>
</evidence>
<keyword evidence="4 7" id="KW-0812">Transmembrane</keyword>
<evidence type="ECO:0000256" key="3">
    <source>
        <dbReference type="ARBA" id="ARBA00022475"/>
    </source>
</evidence>
<reference evidence="8" key="1">
    <citation type="submission" date="2021-02" db="EMBL/GenBank/DDBJ databases">
        <authorList>
            <person name="Dougan E. K."/>
            <person name="Rhodes N."/>
            <person name="Thang M."/>
            <person name="Chan C."/>
        </authorList>
    </citation>
    <scope>NUCLEOTIDE SEQUENCE</scope>
</reference>
<dbReference type="InterPro" id="IPR000060">
    <property type="entry name" value="BCCT_transptr"/>
</dbReference>
<dbReference type="Proteomes" id="UP000654075">
    <property type="component" value="Unassembled WGS sequence"/>
</dbReference>
<proteinExistence type="predicted"/>
<dbReference type="PROSITE" id="PS01303">
    <property type="entry name" value="BCCT"/>
    <property type="match status" value="1"/>
</dbReference>
<feature type="transmembrane region" description="Helical" evidence="7">
    <location>
        <begin position="160"/>
        <end position="179"/>
    </location>
</feature>
<evidence type="ECO:0000313" key="9">
    <source>
        <dbReference type="EMBL" id="CAE8645809.1"/>
    </source>
</evidence>
<dbReference type="Proteomes" id="UP000626109">
    <property type="component" value="Unassembled WGS sequence"/>
</dbReference>
<evidence type="ECO:0000313" key="8">
    <source>
        <dbReference type="EMBL" id="CAE8615072.1"/>
    </source>
</evidence>
<feature type="transmembrane region" description="Helical" evidence="7">
    <location>
        <begin position="684"/>
        <end position="709"/>
    </location>
</feature>
<feature type="transmembrane region" description="Helical" evidence="7">
    <location>
        <begin position="750"/>
        <end position="768"/>
    </location>
</feature>
<accession>A0A813FLM1</accession>
<dbReference type="EMBL" id="CAJNNV010025555">
    <property type="protein sequence ID" value="CAE8615072.1"/>
    <property type="molecule type" value="Genomic_DNA"/>
</dbReference>
<gene>
    <name evidence="8" type="ORF">PGLA1383_LOCUS32789</name>
    <name evidence="9" type="ORF">PGLA2088_LOCUS4237</name>
</gene>
<dbReference type="InterPro" id="IPR018093">
    <property type="entry name" value="BCCT_CS"/>
</dbReference>
<dbReference type="GO" id="GO:0005886">
    <property type="term" value="C:plasma membrane"/>
    <property type="evidence" value="ECO:0007669"/>
    <property type="project" value="UniProtKB-SubCell"/>
</dbReference>
<feature type="transmembrane region" description="Helical" evidence="7">
    <location>
        <begin position="450"/>
        <end position="473"/>
    </location>
</feature>
<name>A0A813FLM1_POLGL</name>
<feature type="transmembrane region" description="Helical" evidence="7">
    <location>
        <begin position="532"/>
        <end position="552"/>
    </location>
</feature>
<organism evidence="8 10">
    <name type="scientific">Polarella glacialis</name>
    <name type="common">Dinoflagellate</name>
    <dbReference type="NCBI Taxonomy" id="89957"/>
    <lineage>
        <taxon>Eukaryota</taxon>
        <taxon>Sar</taxon>
        <taxon>Alveolata</taxon>
        <taxon>Dinophyceae</taxon>
        <taxon>Suessiales</taxon>
        <taxon>Suessiaceae</taxon>
        <taxon>Polarella</taxon>
    </lineage>
</organism>
<dbReference type="PANTHER" id="PTHR30047:SF7">
    <property type="entry name" value="HIGH-AFFINITY CHOLINE TRANSPORT PROTEIN"/>
    <property type="match status" value="1"/>
</dbReference>
<dbReference type="EMBL" id="CAJNNW010003859">
    <property type="protein sequence ID" value="CAE8645809.1"/>
    <property type="molecule type" value="Genomic_DNA"/>
</dbReference>
<feature type="transmembrane region" description="Helical" evidence="7">
    <location>
        <begin position="66"/>
        <end position="86"/>
    </location>
</feature>
<keyword evidence="6 7" id="KW-0472">Membrane</keyword>
<evidence type="ECO:0000256" key="5">
    <source>
        <dbReference type="ARBA" id="ARBA00022989"/>
    </source>
</evidence>
<protein>
    <submittedName>
        <fullName evidence="8">Uncharacterized protein</fullName>
    </submittedName>
</protein>
<keyword evidence="3" id="KW-1003">Cell membrane</keyword>
<feature type="transmembrane region" description="Helical" evidence="7">
    <location>
        <begin position="122"/>
        <end position="140"/>
    </location>
</feature>
<dbReference type="PANTHER" id="PTHR30047">
    <property type="entry name" value="HIGH-AFFINITY CHOLINE TRANSPORT PROTEIN-RELATED"/>
    <property type="match status" value="1"/>
</dbReference>
<evidence type="ECO:0000313" key="10">
    <source>
        <dbReference type="Proteomes" id="UP000654075"/>
    </source>
</evidence>
<keyword evidence="2" id="KW-0813">Transport</keyword>
<evidence type="ECO:0000256" key="4">
    <source>
        <dbReference type="ARBA" id="ARBA00022692"/>
    </source>
</evidence>
<feature type="transmembrane region" description="Helical" evidence="7">
    <location>
        <begin position="420"/>
        <end position="438"/>
    </location>
</feature>
<dbReference type="OrthoDB" id="1045822at2759"/>
<comment type="caution">
    <text evidence="8">The sequence shown here is derived from an EMBL/GenBank/DDBJ whole genome shotgun (WGS) entry which is preliminary data.</text>
</comment>
<dbReference type="GO" id="GO:0022857">
    <property type="term" value="F:transmembrane transporter activity"/>
    <property type="evidence" value="ECO:0007669"/>
    <property type="project" value="InterPro"/>
</dbReference>
<evidence type="ECO:0000256" key="2">
    <source>
        <dbReference type="ARBA" id="ARBA00022448"/>
    </source>
</evidence>